<organism evidence="6 7">
    <name type="scientific">Paenibacillus gallinarum</name>
    <dbReference type="NCBI Taxonomy" id="2762232"/>
    <lineage>
        <taxon>Bacteria</taxon>
        <taxon>Bacillati</taxon>
        <taxon>Bacillota</taxon>
        <taxon>Bacilli</taxon>
        <taxon>Bacillales</taxon>
        <taxon>Paenibacillaceae</taxon>
        <taxon>Paenibacillus</taxon>
    </lineage>
</organism>
<dbReference type="SUPFAM" id="SSF51905">
    <property type="entry name" value="FAD/NAD(P)-binding domain"/>
    <property type="match status" value="1"/>
</dbReference>
<dbReference type="PRINTS" id="PR00469">
    <property type="entry name" value="PNDRDTASEII"/>
</dbReference>
<dbReference type="EMBL" id="JACSQL010000001">
    <property type="protein sequence ID" value="MBD7967365.1"/>
    <property type="molecule type" value="Genomic_DNA"/>
</dbReference>
<dbReference type="InterPro" id="IPR036188">
    <property type="entry name" value="FAD/NAD-bd_sf"/>
</dbReference>
<comment type="cofactor">
    <cofactor evidence="1">
        <name>FAD</name>
        <dbReference type="ChEBI" id="CHEBI:57692"/>
    </cofactor>
</comment>
<dbReference type="Gene3D" id="3.50.50.60">
    <property type="entry name" value="FAD/NAD(P)-binding domain"/>
    <property type="match status" value="2"/>
</dbReference>
<keyword evidence="4" id="KW-0560">Oxidoreductase</keyword>
<gene>
    <name evidence="6" type="ORF">H9647_04770</name>
</gene>
<protein>
    <submittedName>
        <fullName evidence="6">NAD(P)/FAD-dependent oxidoreductase</fullName>
    </submittedName>
</protein>
<dbReference type="PRINTS" id="PR00368">
    <property type="entry name" value="FADPNR"/>
</dbReference>
<dbReference type="InterPro" id="IPR050097">
    <property type="entry name" value="Ferredoxin-NADP_redctase_2"/>
</dbReference>
<dbReference type="Pfam" id="PF07992">
    <property type="entry name" value="Pyr_redox_2"/>
    <property type="match status" value="1"/>
</dbReference>
<evidence type="ECO:0000313" key="6">
    <source>
        <dbReference type="EMBL" id="MBD7967365.1"/>
    </source>
</evidence>
<dbReference type="Proteomes" id="UP000608071">
    <property type="component" value="Unassembled WGS sequence"/>
</dbReference>
<keyword evidence="3" id="KW-0285">Flavoprotein</keyword>
<dbReference type="InterPro" id="IPR023753">
    <property type="entry name" value="FAD/NAD-binding_dom"/>
</dbReference>
<proteinExistence type="predicted"/>
<evidence type="ECO:0000259" key="5">
    <source>
        <dbReference type="Pfam" id="PF07992"/>
    </source>
</evidence>
<reference evidence="6 7" key="1">
    <citation type="submission" date="2020-08" db="EMBL/GenBank/DDBJ databases">
        <title>A Genomic Blueprint of the Chicken Gut Microbiome.</title>
        <authorList>
            <person name="Gilroy R."/>
            <person name="Ravi A."/>
            <person name="Getino M."/>
            <person name="Pursley I."/>
            <person name="Horton D.L."/>
            <person name="Alikhan N.-F."/>
            <person name="Baker D."/>
            <person name="Gharbi K."/>
            <person name="Hall N."/>
            <person name="Watson M."/>
            <person name="Adriaenssens E.M."/>
            <person name="Foster-Nyarko E."/>
            <person name="Jarju S."/>
            <person name="Secka A."/>
            <person name="Antonio M."/>
            <person name="Oren A."/>
            <person name="Chaudhuri R."/>
            <person name="La Ragione R.M."/>
            <person name="Hildebrand F."/>
            <person name="Pallen M.J."/>
        </authorList>
    </citation>
    <scope>NUCLEOTIDE SEQUENCE [LARGE SCALE GENOMIC DNA]</scope>
    <source>
        <strain evidence="6 7">Sa2BVA9</strain>
    </source>
</reference>
<comment type="subunit">
    <text evidence="2">Homodimer.</text>
</comment>
<feature type="domain" description="FAD/NAD(P)-binding" evidence="5">
    <location>
        <begin position="2"/>
        <end position="142"/>
    </location>
</feature>
<evidence type="ECO:0000256" key="3">
    <source>
        <dbReference type="ARBA" id="ARBA00022630"/>
    </source>
</evidence>
<accession>A0ABR8SVE2</accession>
<evidence type="ECO:0000313" key="7">
    <source>
        <dbReference type="Proteomes" id="UP000608071"/>
    </source>
</evidence>
<dbReference type="PANTHER" id="PTHR48105">
    <property type="entry name" value="THIOREDOXIN REDUCTASE 1-RELATED-RELATED"/>
    <property type="match status" value="1"/>
</dbReference>
<evidence type="ECO:0000256" key="2">
    <source>
        <dbReference type="ARBA" id="ARBA00011738"/>
    </source>
</evidence>
<name>A0ABR8SVE2_9BACL</name>
<comment type="caution">
    <text evidence="6">The sequence shown here is derived from an EMBL/GenBank/DDBJ whole genome shotgun (WGS) entry which is preliminary data.</text>
</comment>
<sequence length="299" mass="32521">MYDCIIIGGGPAGLSAALVLGRSMREVLLFDHGKPRHAPARHSHGFITRDGVTPAEFRTLAYKDLSAYPSIQKKEEEVIDVRHHNRGGFEVLSSTGTRETARTLLLSSGIQEKLPQIRGLDSFYGQSLFSCPYCDGYEVRGKKLVLITESKNAFATAQIIQHWSKALVLCTNGHSIVTPDQYRMLQVRGIQVTDQPIHQLLGKDGQLAGIAFTNGDKLSCEAGFVTPQLSHSGHLSYKLRCQLNDKGAIQTDGYGRTSIRGIYAAGDNSVITPTQLVIAAGEGSRAAIGINMDLIHADF</sequence>
<dbReference type="RefSeq" id="WP_191798552.1">
    <property type="nucleotide sequence ID" value="NZ_JACSQL010000001.1"/>
</dbReference>
<keyword evidence="7" id="KW-1185">Reference proteome</keyword>
<evidence type="ECO:0000256" key="4">
    <source>
        <dbReference type="ARBA" id="ARBA00023002"/>
    </source>
</evidence>
<evidence type="ECO:0000256" key="1">
    <source>
        <dbReference type="ARBA" id="ARBA00001974"/>
    </source>
</evidence>